<dbReference type="AlphaFoldDB" id="A0AAD7ZQ60"/>
<feature type="region of interest" description="Disordered" evidence="1">
    <location>
        <begin position="1"/>
        <end position="26"/>
    </location>
</feature>
<accession>A0AAD7ZQ60</accession>
<evidence type="ECO:0000313" key="3">
    <source>
        <dbReference type="Proteomes" id="UP001233999"/>
    </source>
</evidence>
<evidence type="ECO:0000256" key="1">
    <source>
        <dbReference type="SAM" id="MobiDB-lite"/>
    </source>
</evidence>
<organism evidence="2 3">
    <name type="scientific">Diploptera punctata</name>
    <name type="common">Pacific beetle cockroach</name>
    <dbReference type="NCBI Taxonomy" id="6984"/>
    <lineage>
        <taxon>Eukaryota</taxon>
        <taxon>Metazoa</taxon>
        <taxon>Ecdysozoa</taxon>
        <taxon>Arthropoda</taxon>
        <taxon>Hexapoda</taxon>
        <taxon>Insecta</taxon>
        <taxon>Pterygota</taxon>
        <taxon>Neoptera</taxon>
        <taxon>Polyneoptera</taxon>
        <taxon>Dictyoptera</taxon>
        <taxon>Blattodea</taxon>
        <taxon>Blaberoidea</taxon>
        <taxon>Blaberidae</taxon>
        <taxon>Diplopterinae</taxon>
        <taxon>Diploptera</taxon>
    </lineage>
</organism>
<dbReference type="EMBL" id="JASPKZ010007340">
    <property type="protein sequence ID" value="KAJ9584889.1"/>
    <property type="molecule type" value="Genomic_DNA"/>
</dbReference>
<keyword evidence="3" id="KW-1185">Reference proteome</keyword>
<reference evidence="2" key="1">
    <citation type="journal article" date="2023" name="IScience">
        <title>Live-bearing cockroach genome reveals convergent evolutionary mechanisms linked to viviparity in insects and beyond.</title>
        <authorList>
            <person name="Fouks B."/>
            <person name="Harrison M.C."/>
            <person name="Mikhailova A.A."/>
            <person name="Marchal E."/>
            <person name="English S."/>
            <person name="Carruthers M."/>
            <person name="Jennings E.C."/>
            <person name="Chiamaka E.L."/>
            <person name="Frigard R.A."/>
            <person name="Pippel M."/>
            <person name="Attardo G.M."/>
            <person name="Benoit J.B."/>
            <person name="Bornberg-Bauer E."/>
            <person name="Tobe S.S."/>
        </authorList>
    </citation>
    <scope>NUCLEOTIDE SEQUENCE</scope>
    <source>
        <strain evidence="2">Stay&amp;Tobe</strain>
    </source>
</reference>
<evidence type="ECO:0000313" key="2">
    <source>
        <dbReference type="EMBL" id="KAJ9584889.1"/>
    </source>
</evidence>
<sequence>RVSKVETIQPPAPGTDEVPDVTPTKLNPTKLQTALDSYKESLIGMEYVIELLRPDDEPHYICLLCDKKCDPRMILGHAVSFMHRLKYITLHFPTFNSSLQARMKEKFPAQKVRKKKTENIITRTISIIEKKFGRLNPLYAEQEESFFNKRDFYVNKIKENKHLK</sequence>
<feature type="non-terminal residue" evidence="2">
    <location>
        <position position="1"/>
    </location>
</feature>
<proteinExistence type="predicted"/>
<protein>
    <submittedName>
        <fullName evidence="2">Uncharacterized protein</fullName>
    </submittedName>
</protein>
<gene>
    <name evidence="2" type="ORF">L9F63_020744</name>
</gene>
<name>A0AAD7ZQ60_DIPPU</name>
<comment type="caution">
    <text evidence="2">The sequence shown here is derived from an EMBL/GenBank/DDBJ whole genome shotgun (WGS) entry which is preliminary data.</text>
</comment>
<dbReference type="Proteomes" id="UP001233999">
    <property type="component" value="Unassembled WGS sequence"/>
</dbReference>
<reference evidence="2" key="2">
    <citation type="submission" date="2023-05" db="EMBL/GenBank/DDBJ databases">
        <authorList>
            <person name="Fouks B."/>
        </authorList>
    </citation>
    <scope>NUCLEOTIDE SEQUENCE</scope>
    <source>
        <strain evidence="2">Stay&amp;Tobe</strain>
        <tissue evidence="2">Testes</tissue>
    </source>
</reference>